<dbReference type="InterPro" id="IPR023213">
    <property type="entry name" value="CAT-like_dom_sf"/>
</dbReference>
<sequence length="218" mass="25133">MENVVKLDLKNWSRAQHFEFFKGFSNPYFNVTVNLNLKRVFNFVKENDLSFFQSYLFLTLKAVNNCKPMCLRISNEDVLALKKINTSVVQLCDDETFRFSYIDFIDDFKCFAQVAVVAAQKAKNDLFFSKAFQANEGQLDTVHISVLPWMNFTSFSHATHLPNESGIPKLVFGEYDKETGKMPMSVEVHHALMDGVHVAKFTRLLQEYCDDPALNLMK</sequence>
<organism evidence="1 2">
    <name type="scientific">Pseudoalteromonas denitrificans DSM 6059</name>
    <dbReference type="NCBI Taxonomy" id="1123010"/>
    <lineage>
        <taxon>Bacteria</taxon>
        <taxon>Pseudomonadati</taxon>
        <taxon>Pseudomonadota</taxon>
        <taxon>Gammaproteobacteria</taxon>
        <taxon>Alteromonadales</taxon>
        <taxon>Pseudoalteromonadaceae</taxon>
        <taxon>Pseudoalteromonas</taxon>
    </lineage>
</organism>
<dbReference type="PANTHER" id="PTHR38474:SF1">
    <property type="entry name" value="SLR0299 PROTEIN"/>
    <property type="match status" value="1"/>
</dbReference>
<keyword evidence="2" id="KW-1185">Reference proteome</keyword>
<dbReference type="SMART" id="SM01059">
    <property type="entry name" value="CAT"/>
    <property type="match status" value="1"/>
</dbReference>
<dbReference type="GO" id="GO:0008811">
    <property type="term" value="F:chloramphenicol O-acetyltransferase activity"/>
    <property type="evidence" value="ECO:0007669"/>
    <property type="project" value="InterPro"/>
</dbReference>
<dbReference type="Gene3D" id="3.30.559.10">
    <property type="entry name" value="Chloramphenicol acetyltransferase-like domain"/>
    <property type="match status" value="1"/>
</dbReference>
<dbReference type="STRING" id="1123010.SAMN02745724_01580"/>
<dbReference type="SUPFAM" id="SSF52777">
    <property type="entry name" value="CoA-dependent acyltransferases"/>
    <property type="match status" value="1"/>
</dbReference>
<dbReference type="EMBL" id="FOLO01000008">
    <property type="protein sequence ID" value="SFC38784.1"/>
    <property type="molecule type" value="Genomic_DNA"/>
</dbReference>
<protein>
    <submittedName>
        <fullName evidence="1">Chloramphenicol O-acetyltransferase type A</fullName>
    </submittedName>
</protein>
<evidence type="ECO:0000313" key="1">
    <source>
        <dbReference type="EMBL" id="SFC38784.1"/>
    </source>
</evidence>
<name>A0A1I1IRD1_9GAMM</name>
<dbReference type="Pfam" id="PF00302">
    <property type="entry name" value="CAT"/>
    <property type="match status" value="1"/>
</dbReference>
<accession>A0A1I1IRD1</accession>
<reference evidence="1 2" key="1">
    <citation type="submission" date="2016-10" db="EMBL/GenBank/DDBJ databases">
        <authorList>
            <person name="de Groot N.N."/>
        </authorList>
    </citation>
    <scope>NUCLEOTIDE SEQUENCE [LARGE SCALE GENOMIC DNA]</scope>
    <source>
        <strain evidence="1 2">DSM 6059</strain>
    </source>
</reference>
<evidence type="ECO:0000313" key="2">
    <source>
        <dbReference type="Proteomes" id="UP000198862"/>
    </source>
</evidence>
<dbReference type="AlphaFoldDB" id="A0A1I1IRD1"/>
<dbReference type="InterPro" id="IPR001707">
    <property type="entry name" value="Cmp_AcTrfase"/>
</dbReference>
<dbReference type="OrthoDB" id="9801766at2"/>
<dbReference type="Proteomes" id="UP000198862">
    <property type="component" value="Unassembled WGS sequence"/>
</dbReference>
<keyword evidence="1" id="KW-0808">Transferase</keyword>
<gene>
    <name evidence="1" type="ORF">SAMN02745724_01580</name>
</gene>
<dbReference type="PANTHER" id="PTHR38474">
    <property type="entry name" value="SLR0299 PROTEIN"/>
    <property type="match status" value="1"/>
</dbReference>
<proteinExistence type="predicted"/>
<dbReference type="RefSeq" id="WP_091982498.1">
    <property type="nucleotide sequence ID" value="NZ_FOLO01000008.1"/>
</dbReference>